<dbReference type="PANTHER" id="PTHR48045:SF20">
    <property type="entry name" value="UDP-RHAMNOSE:RHAMNOSYLTRANSFERASE 1"/>
    <property type="match status" value="1"/>
</dbReference>
<keyword evidence="3" id="KW-1185">Reference proteome</keyword>
<dbReference type="AlphaFoldDB" id="A0AAV3PNI3"/>
<dbReference type="Gene3D" id="3.40.50.2000">
    <property type="entry name" value="Glycogen Phosphorylase B"/>
    <property type="match status" value="1"/>
</dbReference>
<evidence type="ECO:0000256" key="1">
    <source>
        <dbReference type="SAM" id="MobiDB-lite"/>
    </source>
</evidence>
<feature type="region of interest" description="Disordered" evidence="1">
    <location>
        <begin position="15"/>
        <end position="35"/>
    </location>
</feature>
<protein>
    <submittedName>
        <fullName evidence="2">Uncharacterized protein</fullName>
    </submittedName>
</protein>
<proteinExistence type="predicted"/>
<name>A0AAV3PNI3_LITER</name>
<reference evidence="2 3" key="1">
    <citation type="submission" date="2024-01" db="EMBL/GenBank/DDBJ databases">
        <title>The complete chloroplast genome sequence of Lithospermum erythrorhizon: insights into the phylogenetic relationship among Boraginaceae species and the maternal lineages of purple gromwells.</title>
        <authorList>
            <person name="Okada T."/>
            <person name="Watanabe K."/>
        </authorList>
    </citation>
    <scope>NUCLEOTIDE SEQUENCE [LARGE SCALE GENOMIC DNA]</scope>
</reference>
<feature type="compositionally biased region" description="Acidic residues" evidence="1">
    <location>
        <begin position="23"/>
        <end position="32"/>
    </location>
</feature>
<evidence type="ECO:0000313" key="2">
    <source>
        <dbReference type="EMBL" id="GAA0152576.1"/>
    </source>
</evidence>
<dbReference type="PANTHER" id="PTHR48045">
    <property type="entry name" value="UDP-GLYCOSYLTRANSFERASE 72B1"/>
    <property type="match status" value="1"/>
</dbReference>
<dbReference type="SUPFAM" id="SSF53756">
    <property type="entry name" value="UDP-Glycosyltransferase/glycogen phosphorylase"/>
    <property type="match status" value="1"/>
</dbReference>
<evidence type="ECO:0000313" key="3">
    <source>
        <dbReference type="Proteomes" id="UP001454036"/>
    </source>
</evidence>
<organism evidence="2 3">
    <name type="scientific">Lithospermum erythrorhizon</name>
    <name type="common">Purple gromwell</name>
    <name type="synonym">Lithospermum officinale var. erythrorhizon</name>
    <dbReference type="NCBI Taxonomy" id="34254"/>
    <lineage>
        <taxon>Eukaryota</taxon>
        <taxon>Viridiplantae</taxon>
        <taxon>Streptophyta</taxon>
        <taxon>Embryophyta</taxon>
        <taxon>Tracheophyta</taxon>
        <taxon>Spermatophyta</taxon>
        <taxon>Magnoliopsida</taxon>
        <taxon>eudicotyledons</taxon>
        <taxon>Gunneridae</taxon>
        <taxon>Pentapetalae</taxon>
        <taxon>asterids</taxon>
        <taxon>lamiids</taxon>
        <taxon>Boraginales</taxon>
        <taxon>Boraginaceae</taxon>
        <taxon>Boraginoideae</taxon>
        <taxon>Lithospermeae</taxon>
        <taxon>Lithospermum</taxon>
    </lineage>
</organism>
<dbReference type="EMBL" id="BAABME010002009">
    <property type="protein sequence ID" value="GAA0152576.1"/>
    <property type="molecule type" value="Genomic_DNA"/>
</dbReference>
<comment type="caution">
    <text evidence="2">The sequence shown here is derived from an EMBL/GenBank/DDBJ whole genome shotgun (WGS) entry which is preliminary data.</text>
</comment>
<sequence length="110" mass="12556">MYYAYRLPFCWILRKPPGSGESESIELPDGSEENTKDQGIVWKSWAPHVRFLTHCGWSSGIEGLSFGKPLIMSPVAMDLLSIVLESKKVGVEVARNEEDVHLHETRWRNQ</sequence>
<gene>
    <name evidence="2" type="ORF">LIER_11021</name>
</gene>
<accession>A0AAV3PNI3</accession>
<dbReference type="Proteomes" id="UP001454036">
    <property type="component" value="Unassembled WGS sequence"/>
</dbReference>